<proteinExistence type="predicted"/>
<feature type="transmembrane region" description="Helical" evidence="1">
    <location>
        <begin position="65"/>
        <end position="86"/>
    </location>
</feature>
<protein>
    <submittedName>
        <fullName evidence="2">Uncharacterized protein</fullName>
    </submittedName>
</protein>
<dbReference type="Proteomes" id="UP000093592">
    <property type="component" value="Unassembled WGS sequence"/>
</dbReference>
<dbReference type="EMBL" id="LZKJ01000197">
    <property type="protein sequence ID" value="OBI40612.1"/>
    <property type="molecule type" value="Genomic_DNA"/>
</dbReference>
<evidence type="ECO:0000313" key="3">
    <source>
        <dbReference type="Proteomes" id="UP000093592"/>
    </source>
</evidence>
<reference evidence="3" key="1">
    <citation type="submission" date="2016-06" db="EMBL/GenBank/DDBJ databases">
        <authorList>
            <person name="Sutton G."/>
            <person name="Brinkac L."/>
            <person name="Sanka R."/>
            <person name="Adams M."/>
            <person name="Lau E."/>
            <person name="Sam S."/>
            <person name="Sreng N."/>
            <person name="Him V."/>
            <person name="Kerleguer A."/>
            <person name="Cheng S."/>
        </authorList>
    </citation>
    <scope>NUCLEOTIDE SEQUENCE [LARGE SCALE GENOMIC DNA]</scope>
    <source>
        <strain evidence="3">E861</strain>
    </source>
</reference>
<sequence>MVRRRSAADTIATVVLFTALLMASVLSVAVSLVPSLWMMMPICSDNCDTPEIARFDHRVMGGVTVIWVGAAVAVLLAGIGAIVAGVRRWVMWIWPAIGLVIVVVCFVVAGFMWLDALPSG</sequence>
<keyword evidence="1" id="KW-0472">Membrane</keyword>
<name>A0A1A2YTN7_9MYCO</name>
<gene>
    <name evidence="2" type="ORF">A5707_09370</name>
</gene>
<feature type="transmembrane region" description="Helical" evidence="1">
    <location>
        <begin position="93"/>
        <end position="114"/>
    </location>
</feature>
<accession>A0A1A2YTN7</accession>
<keyword evidence="1" id="KW-1133">Transmembrane helix</keyword>
<organism evidence="2 3">
    <name type="scientific">Mycobacterium kyorinense</name>
    <dbReference type="NCBI Taxonomy" id="487514"/>
    <lineage>
        <taxon>Bacteria</taxon>
        <taxon>Bacillati</taxon>
        <taxon>Actinomycetota</taxon>
        <taxon>Actinomycetes</taxon>
        <taxon>Mycobacteriales</taxon>
        <taxon>Mycobacteriaceae</taxon>
        <taxon>Mycobacterium</taxon>
    </lineage>
</organism>
<comment type="caution">
    <text evidence="2">The sequence shown here is derived from an EMBL/GenBank/DDBJ whole genome shotgun (WGS) entry which is preliminary data.</text>
</comment>
<evidence type="ECO:0000256" key="1">
    <source>
        <dbReference type="SAM" id="Phobius"/>
    </source>
</evidence>
<dbReference type="AlphaFoldDB" id="A0A1A2YTN7"/>
<evidence type="ECO:0000313" key="2">
    <source>
        <dbReference type="EMBL" id="OBI40612.1"/>
    </source>
</evidence>
<keyword evidence="1" id="KW-0812">Transmembrane</keyword>